<evidence type="ECO:0008006" key="3">
    <source>
        <dbReference type="Google" id="ProtNLM"/>
    </source>
</evidence>
<reference evidence="1 2" key="1">
    <citation type="submission" date="2023-01" db="EMBL/GenBank/DDBJ databases">
        <title>Analysis of 21 Apiospora genomes using comparative genomics revels a genus with tremendous synthesis potential of carbohydrate active enzymes and secondary metabolites.</title>
        <authorList>
            <person name="Sorensen T."/>
        </authorList>
    </citation>
    <scope>NUCLEOTIDE SEQUENCE [LARGE SCALE GENOMIC DNA]</scope>
    <source>
        <strain evidence="1 2">CBS 83171</strain>
    </source>
</reference>
<evidence type="ECO:0000313" key="1">
    <source>
        <dbReference type="EMBL" id="KAK8047336.1"/>
    </source>
</evidence>
<dbReference type="EMBL" id="JAQQWM010000009">
    <property type="protein sequence ID" value="KAK8047336.1"/>
    <property type="molecule type" value="Genomic_DNA"/>
</dbReference>
<comment type="caution">
    <text evidence="1">The sequence shown here is derived from an EMBL/GenBank/DDBJ whole genome shotgun (WGS) entry which is preliminary data.</text>
</comment>
<gene>
    <name evidence="1" type="ORF">PG996_015400</name>
</gene>
<evidence type="ECO:0000313" key="2">
    <source>
        <dbReference type="Proteomes" id="UP001446871"/>
    </source>
</evidence>
<name>A0ABR1TL14_9PEZI</name>
<organism evidence="1 2">
    <name type="scientific">Apiospora saccharicola</name>
    <dbReference type="NCBI Taxonomy" id="335842"/>
    <lineage>
        <taxon>Eukaryota</taxon>
        <taxon>Fungi</taxon>
        <taxon>Dikarya</taxon>
        <taxon>Ascomycota</taxon>
        <taxon>Pezizomycotina</taxon>
        <taxon>Sordariomycetes</taxon>
        <taxon>Xylariomycetidae</taxon>
        <taxon>Amphisphaeriales</taxon>
        <taxon>Apiosporaceae</taxon>
        <taxon>Apiospora</taxon>
    </lineage>
</organism>
<sequence length="217" mass="24309">MSSLTAQAATHPRNRVEVATYVRIGALASVCREWQVIIESATFRNLKVAPSDLESLREIISNDKLRRQYSIRELHFQVVLPEYERPPFVFNHTRRLGKEQAAFADAVSQLFNVLHDWDSSRVARGTCRGLALEVTVASPNDPDDPGGRDAYDPHTGRARFRFRPLSLPSETAASRPFKPVPVVTEFITGEPPCRNLHYQALATILGSFPNLRLLSGT</sequence>
<protein>
    <recommendedName>
        <fullName evidence="3">F-box domain-containing protein</fullName>
    </recommendedName>
</protein>
<dbReference type="Proteomes" id="UP001446871">
    <property type="component" value="Unassembled WGS sequence"/>
</dbReference>
<proteinExistence type="predicted"/>
<keyword evidence="2" id="KW-1185">Reference proteome</keyword>
<accession>A0ABR1TL14</accession>